<keyword evidence="4" id="KW-0315">Glutamine amidotransferase</keyword>
<evidence type="ECO:0000256" key="2">
    <source>
        <dbReference type="ARBA" id="ARBA00022605"/>
    </source>
</evidence>
<dbReference type="InterPro" id="IPR011060">
    <property type="entry name" value="RibuloseP-bd_barrel"/>
</dbReference>
<comment type="similarity">
    <text evidence="9">Belongs to the HisA/HisF family.</text>
</comment>
<dbReference type="HAMAP" id="MF_00278">
    <property type="entry name" value="HisH"/>
    <property type="match status" value="1"/>
</dbReference>
<keyword evidence="6" id="KW-0456">Lyase</keyword>
<evidence type="ECO:0000256" key="1">
    <source>
        <dbReference type="ARBA" id="ARBA00005091"/>
    </source>
</evidence>
<evidence type="ECO:0000313" key="13">
    <source>
        <dbReference type="Proteomes" id="UP001164743"/>
    </source>
</evidence>
<keyword evidence="5 9" id="KW-0368">Histidine biosynthesis</keyword>
<keyword evidence="13" id="KW-1185">Reference proteome</keyword>
<dbReference type="Pfam" id="PF00117">
    <property type="entry name" value="GATase"/>
    <property type="match status" value="1"/>
</dbReference>
<evidence type="ECO:0000259" key="11">
    <source>
        <dbReference type="Pfam" id="PF00117"/>
    </source>
</evidence>
<dbReference type="EMBL" id="CP110423">
    <property type="protein sequence ID" value="WAQ82762.1"/>
    <property type="molecule type" value="Genomic_DNA"/>
</dbReference>
<dbReference type="InterPro" id="IPR013785">
    <property type="entry name" value="Aldolase_TIM"/>
</dbReference>
<dbReference type="Pfam" id="PF00977">
    <property type="entry name" value="His_biosynth"/>
    <property type="match status" value="1"/>
</dbReference>
<evidence type="ECO:0000313" key="12">
    <source>
        <dbReference type="EMBL" id="WAQ82762.1"/>
    </source>
</evidence>
<dbReference type="InterPro" id="IPR029062">
    <property type="entry name" value="Class_I_gatase-like"/>
</dbReference>
<comment type="catalytic activity">
    <reaction evidence="7">
        <text>5-[(5-phospho-1-deoxy-D-ribulos-1-ylimino)methylamino]-1-(5-phospho-beta-D-ribosyl)imidazole-4-carboxamide + L-glutamine = D-erythro-1-(imidazol-4-yl)glycerol 3-phosphate + 5-amino-1-(5-phospho-beta-D-ribosyl)imidazole-4-carboxamide + L-glutamate + H(+)</text>
        <dbReference type="Rhea" id="RHEA:24793"/>
        <dbReference type="ChEBI" id="CHEBI:15378"/>
        <dbReference type="ChEBI" id="CHEBI:29985"/>
        <dbReference type="ChEBI" id="CHEBI:58278"/>
        <dbReference type="ChEBI" id="CHEBI:58359"/>
        <dbReference type="ChEBI" id="CHEBI:58475"/>
        <dbReference type="ChEBI" id="CHEBI:58525"/>
        <dbReference type="EC" id="4.3.2.10"/>
    </reaction>
</comment>
<dbReference type="InterPro" id="IPR017926">
    <property type="entry name" value="GATASE"/>
</dbReference>
<evidence type="ECO:0000256" key="10">
    <source>
        <dbReference type="SAM" id="MobiDB-lite"/>
    </source>
</evidence>
<dbReference type="Gene3D" id="3.20.20.70">
    <property type="entry name" value="Aldolase class I"/>
    <property type="match status" value="1"/>
</dbReference>
<evidence type="ECO:0000256" key="5">
    <source>
        <dbReference type="ARBA" id="ARBA00023102"/>
    </source>
</evidence>
<evidence type="ECO:0000256" key="9">
    <source>
        <dbReference type="RuleBase" id="RU003657"/>
    </source>
</evidence>
<dbReference type="CDD" id="cd01748">
    <property type="entry name" value="GATase1_IGP_Synthase"/>
    <property type="match status" value="1"/>
</dbReference>
<dbReference type="InterPro" id="IPR014640">
    <property type="entry name" value="IGPS_HisHF"/>
</dbReference>
<feature type="region of interest" description="Disordered" evidence="10">
    <location>
        <begin position="22"/>
        <end position="42"/>
    </location>
</feature>
<organism evidence="12 13">
    <name type="scientific">Puccinia triticina</name>
    <dbReference type="NCBI Taxonomy" id="208348"/>
    <lineage>
        <taxon>Eukaryota</taxon>
        <taxon>Fungi</taxon>
        <taxon>Dikarya</taxon>
        <taxon>Basidiomycota</taxon>
        <taxon>Pucciniomycotina</taxon>
        <taxon>Pucciniomycetes</taxon>
        <taxon>Pucciniales</taxon>
        <taxon>Pucciniaceae</taxon>
        <taxon>Puccinia</taxon>
    </lineage>
</organism>
<keyword evidence="2 9" id="KW-0028">Amino-acid biosynthesis</keyword>
<sequence length="648" mass="70243">MCRRSRAVQDFLVLPNPQVVQGTISQNSDEPPARPSGRKSRPRLHSELLSSGLTLIPITSTNSNQDDVSIYILGYLLDYGAGNVRSLANSINRLGFQFKWVTSPDDIKSATKLIFPGVGAFGPALEALRAKGYDEPLIEYIKSGKPYMGICIGMQALFLSSEENPEVPGLGIVPSHVQKFSSSNKAVPHMGWNTSLKVTSPNGSTTEGSDSDSAYYFVHSYRASNVEAMDGWTETLTRYEDEVFVSSIRRGNVFATQFHPEKSGPKGLQLLQEWLSEPDHIACYSDVPLKIPAPLDPQTLMTRSGLTKRIIACLDVRSNDTGDLVVTKGDQYDVREANGSELNDASTKGQVRNLGKPVELARRYYDEGADEITFLNITSFRSCPLNDQPMLTVLEKAAETVFVPFCVGGGIRDTVEPDGTSRSALEVATAYFRAGADKVSIGGDAVIAVESYLSSKQLPKSGISEISRVYGRQAVVVSIDPKRVYVSNINDAPPEHQACVVDLSSPALGAGSESQNLRADLGPNGERFCWYQCTIKGGRESRPVDVVQMATGAEALGAGEILLNSVDKDGSKSGFDLRLVELVRRHVSIPVIASSGAGSAKDFEDLFLQTTVEAGLAAGIFHRNEVPLPTVKSHLKQLTQIPIRDLPQ</sequence>
<proteinExistence type="inferred from homology"/>
<gene>
    <name evidence="12" type="ORF">PtA15_3A126</name>
</gene>
<dbReference type="InterPro" id="IPR004651">
    <property type="entry name" value="HisF"/>
</dbReference>
<protein>
    <recommendedName>
        <fullName evidence="11">Glutamine amidotransferase domain-containing protein</fullName>
    </recommendedName>
</protein>
<keyword evidence="3" id="KW-0378">Hydrolase</keyword>
<evidence type="ECO:0000256" key="8">
    <source>
        <dbReference type="ARBA" id="ARBA00049534"/>
    </source>
</evidence>
<dbReference type="PANTHER" id="PTHR21235">
    <property type="entry name" value="IMIDAZOLE GLYCEROL PHOSPHATE SYNTHASE SUBUNIT HISF/H IGP SYNTHASE SUBUNIT HISF/H"/>
    <property type="match status" value="1"/>
</dbReference>
<dbReference type="PROSITE" id="PS51273">
    <property type="entry name" value="GATASE_TYPE_1"/>
    <property type="match status" value="1"/>
</dbReference>
<evidence type="ECO:0000256" key="6">
    <source>
        <dbReference type="ARBA" id="ARBA00023239"/>
    </source>
</evidence>
<dbReference type="SUPFAM" id="SSF52317">
    <property type="entry name" value="Class I glutamine amidotransferase-like"/>
    <property type="match status" value="1"/>
</dbReference>
<dbReference type="GeneID" id="77807958"/>
<evidence type="ECO:0000256" key="7">
    <source>
        <dbReference type="ARBA" id="ARBA00047838"/>
    </source>
</evidence>
<comment type="catalytic activity">
    <reaction evidence="8">
        <text>L-glutamine + H2O = L-glutamate + NH4(+)</text>
        <dbReference type="Rhea" id="RHEA:15889"/>
        <dbReference type="ChEBI" id="CHEBI:15377"/>
        <dbReference type="ChEBI" id="CHEBI:28938"/>
        <dbReference type="ChEBI" id="CHEBI:29985"/>
        <dbReference type="ChEBI" id="CHEBI:58359"/>
        <dbReference type="EC" id="3.5.1.2"/>
    </reaction>
</comment>
<name>A0ABY7CE70_9BASI</name>
<dbReference type="InterPro" id="IPR050064">
    <property type="entry name" value="IGPS_HisA/HisF"/>
</dbReference>
<dbReference type="NCBIfam" id="TIGR01855">
    <property type="entry name" value="IMP_synth_hisH"/>
    <property type="match status" value="1"/>
</dbReference>
<dbReference type="CDD" id="cd04731">
    <property type="entry name" value="HisF"/>
    <property type="match status" value="1"/>
</dbReference>
<dbReference type="Gene3D" id="3.40.50.880">
    <property type="match status" value="1"/>
</dbReference>
<reference evidence="12" key="1">
    <citation type="submission" date="2022-10" db="EMBL/GenBank/DDBJ databases">
        <title>Puccinia triticina Genome sequencing and assembly.</title>
        <authorList>
            <person name="Li C."/>
        </authorList>
    </citation>
    <scope>NUCLEOTIDE SEQUENCE</scope>
    <source>
        <strain evidence="12">Pt15</strain>
    </source>
</reference>
<dbReference type="InterPro" id="IPR006062">
    <property type="entry name" value="His_biosynth"/>
</dbReference>
<comment type="pathway">
    <text evidence="1">Amino-acid biosynthesis; L-histidine biosynthesis; L-histidine from 5-phospho-alpha-D-ribose 1-diphosphate: step 5/9.</text>
</comment>
<dbReference type="RefSeq" id="XP_053018317.1">
    <property type="nucleotide sequence ID" value="XM_053167063.1"/>
</dbReference>
<evidence type="ECO:0000256" key="3">
    <source>
        <dbReference type="ARBA" id="ARBA00022801"/>
    </source>
</evidence>
<dbReference type="Proteomes" id="UP001164743">
    <property type="component" value="Chromosome 3A"/>
</dbReference>
<accession>A0ABY7CE70</accession>
<dbReference type="SUPFAM" id="SSF51366">
    <property type="entry name" value="Ribulose-phoshate binding barrel"/>
    <property type="match status" value="1"/>
</dbReference>
<evidence type="ECO:0000256" key="4">
    <source>
        <dbReference type="ARBA" id="ARBA00022962"/>
    </source>
</evidence>
<feature type="domain" description="Glutamine amidotransferase" evidence="11">
    <location>
        <begin position="76"/>
        <end position="273"/>
    </location>
</feature>
<dbReference type="PANTHER" id="PTHR21235:SF2">
    <property type="entry name" value="IMIDAZOLE GLYCEROL PHOSPHATE SYNTHASE HISHF"/>
    <property type="match status" value="1"/>
</dbReference>
<dbReference type="PIRSF" id="PIRSF036936">
    <property type="entry name" value="IGPS_HisHF"/>
    <property type="match status" value="1"/>
</dbReference>
<dbReference type="InterPro" id="IPR010139">
    <property type="entry name" value="Imidazole-glycPsynth_HisH"/>
</dbReference>